<dbReference type="GO" id="GO:0004602">
    <property type="term" value="F:glutathione peroxidase activity"/>
    <property type="evidence" value="ECO:0007669"/>
    <property type="project" value="Ensembl"/>
</dbReference>
<evidence type="ECO:0000256" key="6">
    <source>
        <dbReference type="RuleBase" id="RU000499"/>
    </source>
</evidence>
<proteinExistence type="inferred from homology"/>
<accession>A0A8I3WQ62</accession>
<dbReference type="Ensembl" id="ENSCJAT00000143059.1">
    <property type="protein sequence ID" value="ENSCJAP00000084508.1"/>
    <property type="gene ID" value="ENSCJAG00000020924.4"/>
</dbReference>
<keyword evidence="8" id="KW-1185">Reference proteome</keyword>
<dbReference type="GO" id="GO:0006979">
    <property type="term" value="P:response to oxidative stress"/>
    <property type="evidence" value="ECO:0007669"/>
    <property type="project" value="InterPro"/>
</dbReference>
<comment type="similarity">
    <text evidence="1 6">Belongs to the glutathione peroxidase family.</text>
</comment>
<evidence type="ECO:0000256" key="1">
    <source>
        <dbReference type="ARBA" id="ARBA00006926"/>
    </source>
</evidence>
<keyword evidence="5 6" id="KW-0560">Oxidoreductase</keyword>
<dbReference type="Pfam" id="PF00255">
    <property type="entry name" value="GSHPx"/>
    <property type="match status" value="1"/>
</dbReference>
<dbReference type="InterPro" id="IPR036249">
    <property type="entry name" value="Thioredoxin-like_sf"/>
</dbReference>
<dbReference type="PROSITE" id="PS00763">
    <property type="entry name" value="GLUTATHIONE_PEROXID_2"/>
    <property type="match status" value="1"/>
</dbReference>
<dbReference type="CDD" id="cd00340">
    <property type="entry name" value="GSH_Peroxidase"/>
    <property type="match status" value="1"/>
</dbReference>
<dbReference type="InterPro" id="IPR029760">
    <property type="entry name" value="GPX_CS"/>
</dbReference>
<evidence type="ECO:0000256" key="3">
    <source>
        <dbReference type="ARBA" id="ARBA00022559"/>
    </source>
</evidence>
<dbReference type="GO" id="GO:0042744">
    <property type="term" value="P:hydrogen peroxide catabolic process"/>
    <property type="evidence" value="ECO:0007669"/>
    <property type="project" value="TreeGrafter"/>
</dbReference>
<sequence>MSLSPPGRGGGSGGQVVPAPEIPAAQRLAAKAQAWPRIGHTRGLERWLGAPYTSDGKGAGDLAASQAILSALPARHGPAAAGVLPALPASGRLRPAEPGTSEVEELNALQEELAPFGLVVLGFPCNQFGKQEPGENSEILPSLKYVRPGGGFVPNFQLFEKGDVNGEKEQKFYTFLKNSCPPTSELVGTSDRLFWEPMKVHDIRWNFEKFLVGPDGIPIMRWHHRTTVSNVKMDILLYMRHRQAAQEVKRK</sequence>
<reference evidence="7 8" key="1">
    <citation type="submission" date="2009-03" db="EMBL/GenBank/DDBJ databases">
        <authorList>
            <person name="Warren W."/>
            <person name="Ye L."/>
            <person name="Minx P."/>
            <person name="Worley K."/>
            <person name="Gibbs R."/>
            <person name="Wilson R.K."/>
        </authorList>
    </citation>
    <scope>NUCLEOTIDE SEQUENCE [LARGE SCALE GENOMIC DNA]</scope>
</reference>
<keyword evidence="3 6" id="KW-0575">Peroxidase</keyword>
<evidence type="ECO:0000313" key="8">
    <source>
        <dbReference type="Proteomes" id="UP000008225"/>
    </source>
</evidence>
<dbReference type="GO" id="GO:0008430">
    <property type="term" value="F:selenium binding"/>
    <property type="evidence" value="ECO:0007669"/>
    <property type="project" value="Ensembl"/>
</dbReference>
<dbReference type="PRINTS" id="PR01011">
    <property type="entry name" value="GLUTPROXDASE"/>
</dbReference>
<gene>
    <name evidence="7" type="primary">GPX3</name>
</gene>
<dbReference type="GO" id="GO:0042802">
    <property type="term" value="F:identical protein binding"/>
    <property type="evidence" value="ECO:0007669"/>
    <property type="project" value="Ensembl"/>
</dbReference>
<name>A0A8I3WQ62_CALJA</name>
<protein>
    <recommendedName>
        <fullName evidence="2 6">Glutathione peroxidase</fullName>
    </recommendedName>
</protein>
<evidence type="ECO:0000256" key="4">
    <source>
        <dbReference type="ARBA" id="ARBA00022933"/>
    </source>
</evidence>
<dbReference type="Proteomes" id="UP000008225">
    <property type="component" value="Chromosome 2"/>
</dbReference>
<dbReference type="GeneTree" id="ENSGT00940000161754"/>
<evidence type="ECO:0000313" key="7">
    <source>
        <dbReference type="Ensembl" id="ENSCJAP00000084508.1"/>
    </source>
</evidence>
<dbReference type="AlphaFoldDB" id="A0A8I3WQ62"/>
<keyword evidence="4" id="KW-0712">Selenocysteine</keyword>
<dbReference type="InterPro" id="IPR000889">
    <property type="entry name" value="Glutathione_peroxidase"/>
</dbReference>
<dbReference type="PANTHER" id="PTHR11592">
    <property type="entry name" value="GLUTATHIONE PEROXIDASE"/>
    <property type="match status" value="1"/>
</dbReference>
<organism evidence="7 8">
    <name type="scientific">Callithrix jacchus</name>
    <name type="common">White-tufted-ear marmoset</name>
    <name type="synonym">Simia Jacchus</name>
    <dbReference type="NCBI Taxonomy" id="9483"/>
    <lineage>
        <taxon>Eukaryota</taxon>
        <taxon>Metazoa</taxon>
        <taxon>Chordata</taxon>
        <taxon>Craniata</taxon>
        <taxon>Vertebrata</taxon>
        <taxon>Euteleostomi</taxon>
        <taxon>Mammalia</taxon>
        <taxon>Eutheria</taxon>
        <taxon>Euarchontoglires</taxon>
        <taxon>Primates</taxon>
        <taxon>Haplorrhini</taxon>
        <taxon>Platyrrhini</taxon>
        <taxon>Cebidae</taxon>
        <taxon>Callitrichinae</taxon>
        <taxon>Callithrix</taxon>
        <taxon>Callithrix</taxon>
    </lineage>
</organism>
<evidence type="ECO:0000256" key="5">
    <source>
        <dbReference type="ARBA" id="ARBA00023002"/>
    </source>
</evidence>
<dbReference type="GO" id="GO:0005615">
    <property type="term" value="C:extracellular space"/>
    <property type="evidence" value="ECO:0007669"/>
    <property type="project" value="Ensembl"/>
</dbReference>
<dbReference type="PROSITE" id="PS51355">
    <property type="entry name" value="GLUTATHIONE_PEROXID_3"/>
    <property type="match status" value="1"/>
</dbReference>
<evidence type="ECO:0000256" key="2">
    <source>
        <dbReference type="ARBA" id="ARBA00012310"/>
    </source>
</evidence>
<reference evidence="7" key="3">
    <citation type="submission" date="2025-09" db="UniProtKB">
        <authorList>
            <consortium name="Ensembl"/>
        </authorList>
    </citation>
    <scope>IDENTIFICATION</scope>
</reference>
<dbReference type="Gene3D" id="3.40.30.10">
    <property type="entry name" value="Glutaredoxin"/>
    <property type="match status" value="1"/>
</dbReference>
<dbReference type="SUPFAM" id="SSF52833">
    <property type="entry name" value="Thioredoxin-like"/>
    <property type="match status" value="1"/>
</dbReference>
<dbReference type="PANTHER" id="PTHR11592:SF32">
    <property type="entry name" value="GLUTATHIONE PEROXIDASE 3"/>
    <property type="match status" value="1"/>
</dbReference>
<reference evidence="7" key="2">
    <citation type="submission" date="2025-08" db="UniProtKB">
        <authorList>
            <consortium name="Ensembl"/>
        </authorList>
    </citation>
    <scope>IDENTIFICATION</scope>
</reference>